<dbReference type="InterPro" id="IPR050095">
    <property type="entry name" value="ECF_ABC_transporter_ATP-bd"/>
</dbReference>
<dbReference type="PROSITE" id="PS50893">
    <property type="entry name" value="ABC_TRANSPORTER_2"/>
    <property type="match status" value="1"/>
</dbReference>
<evidence type="ECO:0000256" key="1">
    <source>
        <dbReference type="ARBA" id="ARBA00005417"/>
    </source>
</evidence>
<evidence type="ECO:0000313" key="7">
    <source>
        <dbReference type="Proteomes" id="UP000325292"/>
    </source>
</evidence>
<dbReference type="InterPro" id="IPR003439">
    <property type="entry name" value="ABC_transporter-like_ATP-bd"/>
</dbReference>
<reference evidence="6 7" key="1">
    <citation type="journal article" date="2019" name="Sci. Rep.">
        <title>Sulfobacillus thermotolerans: new insights into resistance and metabolic capacities of acidophilic chemolithotrophs.</title>
        <authorList>
            <person name="Panyushkina A.E."/>
            <person name="Babenko V.V."/>
            <person name="Nikitina A.S."/>
            <person name="Selezneva O.V."/>
            <person name="Tsaplina I.A."/>
            <person name="Letarova M.A."/>
            <person name="Kostryukova E.S."/>
            <person name="Letarov A.V."/>
        </authorList>
    </citation>
    <scope>NUCLEOTIDE SEQUENCE [LARGE SCALE GENOMIC DNA]</scope>
    <source>
        <strain evidence="6 7">Kr1</strain>
    </source>
</reference>
<accession>A0ABN5GWZ5</accession>
<keyword evidence="2" id="KW-0813">Transport</keyword>
<dbReference type="InterPro" id="IPR027417">
    <property type="entry name" value="P-loop_NTPase"/>
</dbReference>
<proteinExistence type="inferred from homology"/>
<sequence>MAIIVKDVTLPFSGLHIAQWIAPPRGAYAVMGPNGSGKSQWLALLAGQLRVRSGTVDLGGHRVGWVMQQPEHQLSEESVSREILWPFSSVKQNEPAFRQSLDAVKERWGLEDLWEHSVWSLSTGQKRRLVCAVYDFLDPEVFLLDEPTEGLDVTWKSRIRDWIIARSENHLMLIVSHDWPWVLSFVSQGYWCEGVLDNIPQDLGEMWYAHSLPPSSPLESLWRTLCERGAPVGLRDWVDPHTAAQQVVSLWKTQSNVR</sequence>
<evidence type="ECO:0000259" key="5">
    <source>
        <dbReference type="PROSITE" id="PS50893"/>
    </source>
</evidence>
<dbReference type="Gene3D" id="3.40.50.300">
    <property type="entry name" value="P-loop containing nucleotide triphosphate hydrolases"/>
    <property type="match status" value="1"/>
</dbReference>
<keyword evidence="7" id="KW-1185">Reference proteome</keyword>
<organism evidence="6 7">
    <name type="scientific">Sulfobacillus thermotolerans</name>
    <dbReference type="NCBI Taxonomy" id="338644"/>
    <lineage>
        <taxon>Bacteria</taxon>
        <taxon>Bacillati</taxon>
        <taxon>Bacillota</taxon>
        <taxon>Clostridia</taxon>
        <taxon>Eubacteriales</taxon>
        <taxon>Clostridiales Family XVII. Incertae Sedis</taxon>
        <taxon>Sulfobacillus</taxon>
    </lineage>
</organism>
<dbReference type="EMBL" id="CP019454">
    <property type="protein sequence ID" value="AUW92968.1"/>
    <property type="molecule type" value="Genomic_DNA"/>
</dbReference>
<dbReference type="SUPFAM" id="SSF52540">
    <property type="entry name" value="P-loop containing nucleoside triphosphate hydrolases"/>
    <property type="match status" value="1"/>
</dbReference>
<dbReference type="PANTHER" id="PTHR43553">
    <property type="entry name" value="HEAVY METAL TRANSPORTER"/>
    <property type="match status" value="1"/>
</dbReference>
<gene>
    <name evidence="6" type="ORF">BXT84_02570</name>
</gene>
<feature type="domain" description="ABC transporter" evidence="5">
    <location>
        <begin position="3"/>
        <end position="222"/>
    </location>
</feature>
<evidence type="ECO:0000256" key="2">
    <source>
        <dbReference type="ARBA" id="ARBA00022448"/>
    </source>
</evidence>
<protein>
    <recommendedName>
        <fullName evidence="5">ABC transporter domain-containing protein</fullName>
    </recommendedName>
</protein>
<keyword evidence="3" id="KW-0547">Nucleotide-binding</keyword>
<dbReference type="Pfam" id="PF00005">
    <property type="entry name" value="ABC_tran"/>
    <property type="match status" value="1"/>
</dbReference>
<name>A0ABN5GWZ5_9FIRM</name>
<evidence type="ECO:0000313" key="6">
    <source>
        <dbReference type="EMBL" id="AUW92968.1"/>
    </source>
</evidence>
<comment type="similarity">
    <text evidence="1">Belongs to the ABC transporter superfamily.</text>
</comment>
<keyword evidence="4" id="KW-0067">ATP-binding</keyword>
<evidence type="ECO:0000256" key="3">
    <source>
        <dbReference type="ARBA" id="ARBA00022741"/>
    </source>
</evidence>
<evidence type="ECO:0000256" key="4">
    <source>
        <dbReference type="ARBA" id="ARBA00022840"/>
    </source>
</evidence>
<dbReference type="Proteomes" id="UP000325292">
    <property type="component" value="Chromosome"/>
</dbReference>